<gene>
    <name evidence="2" type="ORF">HA336_00270</name>
</gene>
<evidence type="ECO:0000313" key="3">
    <source>
        <dbReference type="Proteomes" id="UP000619545"/>
    </source>
</evidence>
<proteinExistence type="predicted"/>
<keyword evidence="2" id="KW-0413">Isomerase</keyword>
<evidence type="ECO:0000259" key="1">
    <source>
        <dbReference type="Pfam" id="PF01261"/>
    </source>
</evidence>
<protein>
    <submittedName>
        <fullName evidence="2">Sugar phosphate isomerase/epimerase</fullName>
    </submittedName>
</protein>
<dbReference type="GO" id="GO:0016853">
    <property type="term" value="F:isomerase activity"/>
    <property type="evidence" value="ECO:0007669"/>
    <property type="project" value="UniProtKB-KW"/>
</dbReference>
<dbReference type="SUPFAM" id="SSF51658">
    <property type="entry name" value="Xylose isomerase-like"/>
    <property type="match status" value="1"/>
</dbReference>
<name>A0A832WQU4_9EURY</name>
<dbReference type="GeneID" id="1477122"/>
<dbReference type="InterPro" id="IPR013022">
    <property type="entry name" value="Xyl_isomerase-like_TIM-brl"/>
</dbReference>
<dbReference type="Gene3D" id="3.20.20.150">
    <property type="entry name" value="Divalent-metal-dependent TIM barrel enzymes"/>
    <property type="match status" value="1"/>
</dbReference>
<dbReference type="RefSeq" id="WP_011019389.1">
    <property type="nucleotide sequence ID" value="NZ_DUJS01000001.1"/>
</dbReference>
<dbReference type="OMA" id="PTIDLNP"/>
<dbReference type="Proteomes" id="UP000619545">
    <property type="component" value="Unassembled WGS sequence"/>
</dbReference>
<dbReference type="PANTHER" id="PTHR12110">
    <property type="entry name" value="HYDROXYPYRUVATE ISOMERASE"/>
    <property type="match status" value="1"/>
</dbReference>
<dbReference type="Pfam" id="PF01261">
    <property type="entry name" value="AP_endonuc_2"/>
    <property type="match status" value="1"/>
</dbReference>
<accession>A0A832WQU4</accession>
<evidence type="ECO:0000313" key="2">
    <source>
        <dbReference type="EMBL" id="HII69651.1"/>
    </source>
</evidence>
<dbReference type="InterPro" id="IPR036237">
    <property type="entry name" value="Xyl_isomerase-like_sf"/>
</dbReference>
<feature type="domain" description="Xylose isomerase-like TIM barrel" evidence="1">
    <location>
        <begin position="49"/>
        <end position="224"/>
    </location>
</feature>
<dbReference type="InterPro" id="IPR050312">
    <property type="entry name" value="IolE/XylAMocC-like"/>
</dbReference>
<organism evidence="2 3">
    <name type="scientific">Methanopyrus kandleri</name>
    <dbReference type="NCBI Taxonomy" id="2320"/>
    <lineage>
        <taxon>Archaea</taxon>
        <taxon>Methanobacteriati</taxon>
        <taxon>Methanobacteriota</taxon>
        <taxon>Methanomada group</taxon>
        <taxon>Methanopyri</taxon>
        <taxon>Methanopyrales</taxon>
        <taxon>Methanopyraceae</taxon>
        <taxon>Methanopyrus</taxon>
    </lineage>
</organism>
<sequence>MTVLVSTLALGDWWADPERVNELPELTGSDGVELILEGSFQPGRLDPNELNVEVSSVHAPFADLNPASPSDHHHEYILEVIQRAAELAAELDAHYLTVHPGHLTPVTIHDRELAIELAIETLGELADEVRSFGVEPLVENMPDHSLLLGTSADEMEEILRASGCGFTLDVGHALTAEGSLRPYLRLRPDLLHVHDNSGDGDEHLPPGSGILDFEELRRALHHRVLPVVEVRGIEKAREAVRTVREIMERPEN</sequence>
<dbReference type="PANTHER" id="PTHR12110:SF21">
    <property type="entry name" value="XYLOSE ISOMERASE-LIKE TIM BARREL DOMAIN-CONTAINING PROTEIN"/>
    <property type="match status" value="1"/>
</dbReference>
<reference evidence="2" key="1">
    <citation type="journal article" date="2020" name="bioRxiv">
        <title>A rank-normalized archaeal taxonomy based on genome phylogeny resolves widespread incomplete and uneven classifications.</title>
        <authorList>
            <person name="Rinke C."/>
            <person name="Chuvochina M."/>
            <person name="Mussig A.J."/>
            <person name="Chaumeil P.-A."/>
            <person name="Waite D.W."/>
            <person name="Whitman W.B."/>
            <person name="Parks D.H."/>
            <person name="Hugenholtz P."/>
        </authorList>
    </citation>
    <scope>NUCLEOTIDE SEQUENCE</scope>
    <source>
        <strain evidence="2">UBA8853</strain>
    </source>
</reference>
<dbReference type="AlphaFoldDB" id="A0A832WQU4"/>
<dbReference type="EMBL" id="DUJS01000001">
    <property type="protein sequence ID" value="HII69651.1"/>
    <property type="molecule type" value="Genomic_DNA"/>
</dbReference>
<comment type="caution">
    <text evidence="2">The sequence shown here is derived from an EMBL/GenBank/DDBJ whole genome shotgun (WGS) entry which is preliminary data.</text>
</comment>